<dbReference type="PIRSF" id="PIRSF002162">
    <property type="entry name" value="Ribosomal_L6"/>
    <property type="match status" value="1"/>
</dbReference>
<sequence>MKQVYKEEELVVPEGVTVAIKARVITVTGPRGTLQKNCQHADMSMRVIAPTPNSVKKEWKVRLVVWHGGRKHVACLRTIRSCIENLIQGVTYGFQYKMRLVYAHFPINVIINDKKDAVEIRNFLGEKIVRNVPMLEGVTIRESTAQKDEIILEGNDIDNVSQSAASIHGSCLVKNKDIRKFLDGIYVSEKTTVVSKDEE</sequence>
<dbReference type="GO" id="GO:0022625">
    <property type="term" value="C:cytosolic large ribosomal subunit"/>
    <property type="evidence" value="ECO:0007669"/>
    <property type="project" value="TreeGrafter"/>
</dbReference>
<dbReference type="InterPro" id="IPR020040">
    <property type="entry name" value="Ribosomal_uL6_a/b-dom"/>
</dbReference>
<reference evidence="5 6" key="1">
    <citation type="submission" date="2016-07" db="EMBL/GenBank/DDBJ databases">
        <title>Pervasive Adenine N6-methylation of Active Genes in Fungi.</title>
        <authorList>
            <consortium name="DOE Joint Genome Institute"/>
            <person name="Mondo S.J."/>
            <person name="Dannebaum R.O."/>
            <person name="Kuo R.C."/>
            <person name="Labutti K."/>
            <person name="Haridas S."/>
            <person name="Kuo A."/>
            <person name="Salamov A."/>
            <person name="Ahrendt S.R."/>
            <person name="Lipzen A."/>
            <person name="Sullivan W."/>
            <person name="Andreopoulos W.B."/>
            <person name="Clum A."/>
            <person name="Lindquist E."/>
            <person name="Daum C."/>
            <person name="Ramamoorthy G.K."/>
            <person name="Gryganskyi A."/>
            <person name="Culley D."/>
            <person name="Magnuson J.K."/>
            <person name="James T.Y."/>
            <person name="O'Malley M.A."/>
            <person name="Stajich J.E."/>
            <person name="Spatafora J.W."/>
            <person name="Visel A."/>
            <person name="Grigoriev I.V."/>
        </authorList>
    </citation>
    <scope>NUCLEOTIDE SEQUENCE [LARGE SCALE GENOMIC DNA]</scope>
    <source>
        <strain evidence="5 6">62-1032</strain>
    </source>
</reference>
<accession>A0A1Y2F2H0</accession>
<dbReference type="GO" id="GO:0003735">
    <property type="term" value="F:structural constituent of ribosome"/>
    <property type="evidence" value="ECO:0007669"/>
    <property type="project" value="InterPro"/>
</dbReference>
<dbReference type="InterPro" id="IPR000702">
    <property type="entry name" value="Ribosomal_uL6-like"/>
</dbReference>
<name>A0A1Y2F2H0_9BASI</name>
<evidence type="ECO:0000259" key="4">
    <source>
        <dbReference type="Pfam" id="PF00347"/>
    </source>
</evidence>
<comment type="similarity">
    <text evidence="1">Belongs to the universal ribosomal protein uL6 family.</text>
</comment>
<gene>
    <name evidence="5" type="ORF">BCR35DRAFT_305226</name>
</gene>
<dbReference type="AlphaFoldDB" id="A0A1Y2F2H0"/>
<dbReference type="GO" id="GO:0019843">
    <property type="term" value="F:rRNA binding"/>
    <property type="evidence" value="ECO:0007669"/>
    <property type="project" value="InterPro"/>
</dbReference>
<dbReference type="FunFam" id="3.90.930.12:FF:000004">
    <property type="entry name" value="60S ribosomal protein L9"/>
    <property type="match status" value="1"/>
</dbReference>
<evidence type="ECO:0000256" key="1">
    <source>
        <dbReference type="ARBA" id="ARBA00009356"/>
    </source>
</evidence>
<dbReference type="PANTHER" id="PTHR11655:SF16">
    <property type="entry name" value="60S RIBOSOMAL PROTEIN L9"/>
    <property type="match status" value="1"/>
</dbReference>
<organism evidence="5 6">
    <name type="scientific">Leucosporidium creatinivorum</name>
    <dbReference type="NCBI Taxonomy" id="106004"/>
    <lineage>
        <taxon>Eukaryota</taxon>
        <taxon>Fungi</taxon>
        <taxon>Dikarya</taxon>
        <taxon>Basidiomycota</taxon>
        <taxon>Pucciniomycotina</taxon>
        <taxon>Microbotryomycetes</taxon>
        <taxon>Leucosporidiales</taxon>
        <taxon>Leucosporidium</taxon>
    </lineage>
</organism>
<dbReference type="SUPFAM" id="SSF56053">
    <property type="entry name" value="Ribosomal protein L6"/>
    <property type="match status" value="2"/>
</dbReference>
<dbReference type="InParanoid" id="A0A1Y2F2H0"/>
<evidence type="ECO:0000256" key="2">
    <source>
        <dbReference type="ARBA" id="ARBA00022980"/>
    </source>
</evidence>
<dbReference type="FunCoup" id="A0A1Y2F2H0">
    <property type="interactions" value="345"/>
</dbReference>
<dbReference type="EMBL" id="MCGR01000030">
    <property type="protein sequence ID" value="ORY78062.1"/>
    <property type="molecule type" value="Genomic_DNA"/>
</dbReference>
<dbReference type="GO" id="GO:0002181">
    <property type="term" value="P:cytoplasmic translation"/>
    <property type="evidence" value="ECO:0007669"/>
    <property type="project" value="TreeGrafter"/>
</dbReference>
<dbReference type="Gene3D" id="3.90.930.12">
    <property type="entry name" value="Ribosomal protein L6, alpha-beta domain"/>
    <property type="match status" value="2"/>
</dbReference>
<dbReference type="Pfam" id="PF00347">
    <property type="entry name" value="Ribosomal_L6"/>
    <property type="match status" value="2"/>
</dbReference>
<keyword evidence="2 5" id="KW-0689">Ribosomal protein</keyword>
<feature type="domain" description="Large ribosomal subunit protein uL6 alpha-beta" evidence="4">
    <location>
        <begin position="105"/>
        <end position="184"/>
    </location>
</feature>
<dbReference type="PANTHER" id="PTHR11655">
    <property type="entry name" value="60S/50S RIBOSOMAL PROTEIN L6/L9"/>
    <property type="match status" value="1"/>
</dbReference>
<protein>
    <submittedName>
        <fullName evidence="5">Putative RPL9A-ribosomal protein L9.e</fullName>
    </submittedName>
</protein>
<comment type="caution">
    <text evidence="5">The sequence shown here is derived from an EMBL/GenBank/DDBJ whole genome shotgun (WGS) entry which is preliminary data.</text>
</comment>
<keyword evidence="6" id="KW-1185">Reference proteome</keyword>
<dbReference type="STRING" id="106004.A0A1Y2F2H0"/>
<feature type="domain" description="Large ribosomal subunit protein uL6 alpha-beta" evidence="4">
    <location>
        <begin position="12"/>
        <end position="93"/>
    </location>
</feature>
<evidence type="ECO:0000313" key="6">
    <source>
        <dbReference type="Proteomes" id="UP000193467"/>
    </source>
</evidence>
<evidence type="ECO:0000313" key="5">
    <source>
        <dbReference type="EMBL" id="ORY78062.1"/>
    </source>
</evidence>
<evidence type="ECO:0000256" key="3">
    <source>
        <dbReference type="ARBA" id="ARBA00023274"/>
    </source>
</evidence>
<dbReference type="FunFam" id="3.90.930.12:FF:000003">
    <property type="entry name" value="60S ribosomal protein L9"/>
    <property type="match status" value="1"/>
</dbReference>
<keyword evidence="3" id="KW-0687">Ribonucleoprotein</keyword>
<proteinExistence type="inferred from homology"/>
<dbReference type="Proteomes" id="UP000193467">
    <property type="component" value="Unassembled WGS sequence"/>
</dbReference>
<dbReference type="OrthoDB" id="10252633at2759"/>
<dbReference type="InterPro" id="IPR036789">
    <property type="entry name" value="Ribosomal_uL6-like_a/b-dom_sf"/>
</dbReference>